<accession>A0ABM4C4J2</accession>
<protein>
    <submittedName>
        <fullName evidence="4">Arrestin domain-containing protein 3</fullName>
    </submittedName>
</protein>
<dbReference type="InterPro" id="IPR011022">
    <property type="entry name" value="Arrestin_C-like"/>
</dbReference>
<keyword evidence="3" id="KW-1185">Reference proteome</keyword>
<evidence type="ECO:0000313" key="3">
    <source>
        <dbReference type="Proteomes" id="UP001652625"/>
    </source>
</evidence>
<organism evidence="3 4">
    <name type="scientific">Hydra vulgaris</name>
    <name type="common">Hydra</name>
    <name type="synonym">Hydra attenuata</name>
    <dbReference type="NCBI Taxonomy" id="6087"/>
    <lineage>
        <taxon>Eukaryota</taxon>
        <taxon>Metazoa</taxon>
        <taxon>Cnidaria</taxon>
        <taxon>Hydrozoa</taxon>
        <taxon>Hydroidolina</taxon>
        <taxon>Anthoathecata</taxon>
        <taxon>Aplanulata</taxon>
        <taxon>Hydridae</taxon>
        <taxon>Hydra</taxon>
    </lineage>
</organism>
<dbReference type="Gene3D" id="2.60.40.640">
    <property type="match status" value="2"/>
</dbReference>
<name>A0ABM4C4J2_HYDVU</name>
<dbReference type="InterPro" id="IPR050357">
    <property type="entry name" value="Arrestin_domain-protein"/>
</dbReference>
<evidence type="ECO:0000256" key="1">
    <source>
        <dbReference type="ARBA" id="ARBA00005298"/>
    </source>
</evidence>
<dbReference type="SMART" id="SM01017">
    <property type="entry name" value="Arrestin_C"/>
    <property type="match status" value="1"/>
</dbReference>
<dbReference type="GeneID" id="101236373"/>
<gene>
    <name evidence="4" type="primary">LOC101236373</name>
</gene>
<dbReference type="Proteomes" id="UP001652625">
    <property type="component" value="Chromosome 06"/>
</dbReference>
<sequence>MVKLTEFAIIFDNNREVFYPGEEVTGSVVMGLSRPMEMRGIKLIVAGKGYCHWCDTSGSNDNRQESHHDGNENLFEYQLWIHGGTSVKFQSEAGQSFHRFKFTLPVILPSSFEGPYGHIRYLVSAEIDKPWKFNHKTKRPFTVNEIIDTNLPQYNSLRPSCSNHKQLFCCCRCVVGPLDIEASIDRSAYCPGELIMVTAQARNNTTRDMAGMKAYLYKHVDYISTTKKKTCSEKVAEMESPSIPGGQSSIWQNQPFSIPATSPSILTSRVIKVWYELTIQVDESWRSDSLLKLPIIIGTVPYRSSHGQVVSGFQYINKKSGSAGSFTLPNVGFMGYPEITPPSYAAAAGATQTNIGNGGDKYTFGNMNYVPVYTFNQMSVSEAATGTTTSQNPPSVITEQPQSYPIINSLPSHKSSANFTPIPLT</sequence>
<dbReference type="Pfam" id="PF02752">
    <property type="entry name" value="Arrestin_C"/>
    <property type="match status" value="1"/>
</dbReference>
<dbReference type="InterPro" id="IPR014752">
    <property type="entry name" value="Arrestin-like_C"/>
</dbReference>
<dbReference type="PANTHER" id="PTHR11188">
    <property type="entry name" value="ARRESTIN DOMAIN CONTAINING PROTEIN"/>
    <property type="match status" value="1"/>
</dbReference>
<proteinExistence type="inferred from homology"/>
<reference evidence="4" key="1">
    <citation type="submission" date="2025-08" db="UniProtKB">
        <authorList>
            <consortium name="RefSeq"/>
        </authorList>
    </citation>
    <scope>IDENTIFICATION</scope>
</reference>
<dbReference type="Pfam" id="PF00339">
    <property type="entry name" value="Arrestin_N"/>
    <property type="match status" value="1"/>
</dbReference>
<dbReference type="PANTHER" id="PTHR11188:SF17">
    <property type="entry name" value="FI21816P1"/>
    <property type="match status" value="1"/>
</dbReference>
<dbReference type="SUPFAM" id="SSF81296">
    <property type="entry name" value="E set domains"/>
    <property type="match status" value="2"/>
</dbReference>
<feature type="domain" description="Arrestin C-terminal-like" evidence="2">
    <location>
        <begin position="176"/>
        <end position="302"/>
    </location>
</feature>
<dbReference type="InterPro" id="IPR014756">
    <property type="entry name" value="Ig_E-set"/>
</dbReference>
<dbReference type="InterPro" id="IPR011021">
    <property type="entry name" value="Arrestin-like_N"/>
</dbReference>
<evidence type="ECO:0000259" key="2">
    <source>
        <dbReference type="SMART" id="SM01017"/>
    </source>
</evidence>
<evidence type="ECO:0000313" key="4">
    <source>
        <dbReference type="RefSeq" id="XP_065656482.1"/>
    </source>
</evidence>
<dbReference type="RefSeq" id="XP_065656482.1">
    <property type="nucleotide sequence ID" value="XM_065800410.1"/>
</dbReference>
<comment type="similarity">
    <text evidence="1">Belongs to the arrestin family.</text>
</comment>